<dbReference type="Gene3D" id="3.30.565.60">
    <property type="match status" value="1"/>
</dbReference>
<dbReference type="Pfam" id="PF04326">
    <property type="entry name" value="SLFN_AlbA_2"/>
    <property type="match status" value="1"/>
</dbReference>
<evidence type="ECO:0000259" key="1">
    <source>
        <dbReference type="Pfam" id="PF04326"/>
    </source>
</evidence>
<dbReference type="Gene3D" id="3.30.950.30">
    <property type="entry name" value="Schlafen, AAA domain"/>
    <property type="match status" value="1"/>
</dbReference>
<dbReference type="Proteomes" id="UP000016587">
    <property type="component" value="Chromosome"/>
</dbReference>
<dbReference type="RefSeq" id="WP_021759944.1">
    <property type="nucleotide sequence ID" value="NC_022444.1"/>
</dbReference>
<accession>T2GB81</accession>
<dbReference type="PANTHER" id="PTHR30595">
    <property type="entry name" value="GLPR-RELATED TRANSCRIPTIONAL REPRESSOR"/>
    <property type="match status" value="1"/>
</dbReference>
<reference evidence="3" key="2">
    <citation type="submission" date="2013-07" db="EMBL/GenBank/DDBJ databases">
        <authorList>
            <person name="Morais-Silva F.O."/>
            <person name="Rezende A.M."/>
            <person name="Pimentel C."/>
            <person name="Resende D.M."/>
            <person name="Santos C.I."/>
            <person name="Clemente C."/>
            <person name="de Oliveira L.M."/>
            <person name="da Silva S.M."/>
            <person name="Costa D.A."/>
            <person name="Varela-Raposo A."/>
            <person name="Horacio E.C.A."/>
            <person name="Matos M."/>
            <person name="Flores O."/>
            <person name="Ruiz J.C."/>
            <person name="Rodrigues-Pousada C."/>
        </authorList>
    </citation>
    <scope>NUCLEOTIDE SEQUENCE [LARGE SCALE GENOMIC DNA]</scope>
    <source>
        <strain evidence="3">ATCC 19364 / DSM 1382 / NCIMB 9332 / VKM B-1759</strain>
    </source>
</reference>
<protein>
    <submittedName>
        <fullName evidence="2">Putative ATPase, AAA_4 family</fullName>
    </submittedName>
</protein>
<dbReference type="STRING" id="1121448.DGI_1300"/>
<reference evidence="2 3" key="1">
    <citation type="journal article" date="2013" name="J. Bacteriol.">
        <title>Roles of HynAB and Ech, the only two hydrogenases found in the model sulfate reducer Desulfovibrio gigas.</title>
        <authorList>
            <person name="Morais-Silva F.O."/>
            <person name="Santos C.I."/>
            <person name="Rodrigues R."/>
            <person name="Pereira I.A."/>
            <person name="Rodrigues-Pousada C."/>
        </authorList>
    </citation>
    <scope>NUCLEOTIDE SEQUENCE [LARGE SCALE GENOMIC DNA]</scope>
    <source>
        <strain evidence="3">ATCC 19364 / DSM 1382 / NCIMB 9332 / VKM B-1759</strain>
    </source>
</reference>
<dbReference type="InterPro" id="IPR038461">
    <property type="entry name" value="Schlafen_AlbA_2_dom_sf"/>
</dbReference>
<feature type="domain" description="Schlafen AlbA-2" evidence="1">
    <location>
        <begin position="20"/>
        <end position="141"/>
    </location>
</feature>
<name>T2GB81_MEGG1</name>
<dbReference type="PANTHER" id="PTHR30595:SF6">
    <property type="entry name" value="SCHLAFEN ALBA-2 DOMAIN-CONTAINING PROTEIN"/>
    <property type="match status" value="1"/>
</dbReference>
<dbReference type="KEGG" id="dgg:DGI_1300"/>
<dbReference type="PATRIC" id="fig|1121448.10.peg.1297"/>
<organism evidence="2 3">
    <name type="scientific">Megalodesulfovibrio gigas (strain ATCC 19364 / DSM 1382 / NCIMB 9332 / VKM B-1759)</name>
    <name type="common">Desulfovibrio gigas</name>
    <dbReference type="NCBI Taxonomy" id="1121448"/>
    <lineage>
        <taxon>Bacteria</taxon>
        <taxon>Pseudomonadati</taxon>
        <taxon>Thermodesulfobacteriota</taxon>
        <taxon>Desulfovibrionia</taxon>
        <taxon>Desulfovibrionales</taxon>
        <taxon>Desulfovibrionaceae</taxon>
        <taxon>Megalodesulfovibrio</taxon>
    </lineage>
</organism>
<dbReference type="InterPro" id="IPR007421">
    <property type="entry name" value="Schlafen_AlbA_2_dom"/>
</dbReference>
<sequence length="485" mass="55132">MLTESQLSPMLDELRALPKETEWVEFKVNNEKPEEIGKYISALANAAALHEKPNGFMVWGIEDGTHAPVGTSFTPSTAKVGNEALENWLARLLEPRIDFRFHAFTYQDVPVVLLEIQPATFHPVRFKQEAFIRVGSYKKPLREHPEKERQLWLLSSRVPFEKGVAMANVSSDIVLGALDYPAVFELLGRPLPDNRDGILSRLEQERFITKRPGGLYDVTNLGAILFAKDLSQFDRLGRKALRVIFYKGNSRVETIREQTGVKGYAVGYEGAVAYINDRLPANEVIGQALRREERMYPDIAIRELVANVLIHQDFNIFGAGPMVEIFSDRMEFSNPGKPLIDTLRFIDHTPRSRNEDLAAFMRCINICEERGSGIDKVITAVELHQLPPPDFREVGDNTVVVLFAHRKFSAMDADDRIRACYQHACLCHESNTQLTNQSLRVRFGIEDRNKAMVTRVIKAALDRGVIKPFDKDQSKKFAKYVPFWT</sequence>
<dbReference type="eggNOG" id="COG2865">
    <property type="taxonomic scope" value="Bacteria"/>
</dbReference>
<dbReference type="AlphaFoldDB" id="T2GB81"/>
<evidence type="ECO:0000313" key="2">
    <source>
        <dbReference type="EMBL" id="AGW13152.1"/>
    </source>
</evidence>
<dbReference type="EMBL" id="CP006585">
    <property type="protein sequence ID" value="AGW13152.1"/>
    <property type="molecule type" value="Genomic_DNA"/>
</dbReference>
<dbReference type="InterPro" id="IPR038475">
    <property type="entry name" value="RecG_C_sf"/>
</dbReference>
<dbReference type="HOGENOM" id="CLU_042798_0_0_7"/>
<dbReference type="OrthoDB" id="9789524at2"/>
<gene>
    <name evidence="2" type="ORF">DGI_1300</name>
</gene>
<keyword evidence="3" id="KW-1185">Reference proteome</keyword>
<dbReference type="Pfam" id="PF13749">
    <property type="entry name" value="HATPase_c_4"/>
    <property type="match status" value="1"/>
</dbReference>
<evidence type="ECO:0000313" key="3">
    <source>
        <dbReference type="Proteomes" id="UP000016587"/>
    </source>
</evidence>
<proteinExistence type="predicted"/>